<protein>
    <submittedName>
        <fullName evidence="1">Uncharacterized protein</fullName>
    </submittedName>
</protein>
<sequence length="70" mass="8109">MADNNREKSAQEKKREELLLAELVRLVNKRDELVRIEDSQVQEAEKAAQHAEHVVRNTKIPKKQGDCCIQ</sequence>
<keyword evidence="2" id="KW-1185">Reference proteome</keyword>
<gene>
    <name evidence="1" type="ORF">PACLA_8A047043</name>
</gene>
<proteinExistence type="predicted"/>
<dbReference type="Proteomes" id="UP001152795">
    <property type="component" value="Unassembled WGS sequence"/>
</dbReference>
<dbReference type="PROSITE" id="PS51848">
    <property type="entry name" value="BMERB"/>
    <property type="match status" value="1"/>
</dbReference>
<dbReference type="Pfam" id="PF12130">
    <property type="entry name" value="bMERB_dom"/>
    <property type="match status" value="1"/>
</dbReference>
<dbReference type="EMBL" id="CACRXK020020366">
    <property type="protein sequence ID" value="CAB4034723.1"/>
    <property type="molecule type" value="Genomic_DNA"/>
</dbReference>
<accession>A0A6S7L5U9</accession>
<name>A0A6S7L5U9_PARCT</name>
<organism evidence="1 2">
    <name type="scientific">Paramuricea clavata</name>
    <name type="common">Red gorgonian</name>
    <name type="synonym">Violescent sea-whip</name>
    <dbReference type="NCBI Taxonomy" id="317549"/>
    <lineage>
        <taxon>Eukaryota</taxon>
        <taxon>Metazoa</taxon>
        <taxon>Cnidaria</taxon>
        <taxon>Anthozoa</taxon>
        <taxon>Octocorallia</taxon>
        <taxon>Malacalcyonacea</taxon>
        <taxon>Plexauridae</taxon>
        <taxon>Paramuricea</taxon>
    </lineage>
</organism>
<comment type="caution">
    <text evidence="1">The sequence shown here is derived from an EMBL/GenBank/DDBJ whole genome shotgun (WGS) entry which is preliminary data.</text>
</comment>
<dbReference type="InterPro" id="IPR022735">
    <property type="entry name" value="bMERB_dom"/>
</dbReference>
<reference evidence="1" key="1">
    <citation type="submission" date="2020-04" db="EMBL/GenBank/DDBJ databases">
        <authorList>
            <person name="Alioto T."/>
            <person name="Alioto T."/>
            <person name="Gomez Garrido J."/>
        </authorList>
    </citation>
    <scope>NUCLEOTIDE SEQUENCE</scope>
    <source>
        <strain evidence="1">A484AB</strain>
    </source>
</reference>
<evidence type="ECO:0000313" key="1">
    <source>
        <dbReference type="EMBL" id="CAB4034723.1"/>
    </source>
</evidence>
<evidence type="ECO:0000313" key="2">
    <source>
        <dbReference type="Proteomes" id="UP001152795"/>
    </source>
</evidence>
<dbReference type="AlphaFoldDB" id="A0A6S7L5U9"/>